<keyword evidence="6" id="KW-1185">Reference proteome</keyword>
<dbReference type="Proteomes" id="UP001228690">
    <property type="component" value="Chromosome"/>
</dbReference>
<keyword evidence="3" id="KW-0732">Signal</keyword>
<organism evidence="5 6">
    <name type="scientific">Candidatus Haliotispira prima</name>
    <dbReference type="NCBI Taxonomy" id="3034016"/>
    <lineage>
        <taxon>Bacteria</taxon>
        <taxon>Pseudomonadati</taxon>
        <taxon>Spirochaetota</taxon>
        <taxon>Spirochaetia</taxon>
        <taxon>Spirochaetales</taxon>
        <taxon>Spirochaetaceae</taxon>
        <taxon>Candidatus Haliotispira</taxon>
    </lineage>
</organism>
<dbReference type="SUPFAM" id="SSF53807">
    <property type="entry name" value="Helical backbone' metal receptor"/>
    <property type="match status" value="1"/>
</dbReference>
<sequence>MCNNKLFTLFFLSFILLFACQRKPVEKSGTAADAQEDGKLPLVVTTIGPYKFLLGELGGNSIEVLNTSETSGDPHTVDLTPQQAWKLKDADIFLSLNPEEESLLLKSLGDRTKIVEMWHGFPLLSPAHRHDKDGHDDDHKDEHHDDHKDEHDDDHDDGHHDEHDDEHDDRQETEGWNEHFWLNPTILKIQIETMAKELTILVPENREQIEANKLKLLQDCENLAEQLRVSLPELQNGKIFSFHSALSYFANFFDAKEVYIESQGIEMGADEILHLFEEVEDLTYPVLIYSPQFQQEKAKSLAHQLKLELLEFDPQIPDVFTNIANLAEQLSKARN</sequence>
<dbReference type="Gene3D" id="3.40.50.1980">
    <property type="entry name" value="Nitrogenase molybdenum iron protein domain"/>
    <property type="match status" value="3"/>
</dbReference>
<evidence type="ECO:0000256" key="4">
    <source>
        <dbReference type="SAM" id="MobiDB-lite"/>
    </source>
</evidence>
<reference evidence="5 6" key="1">
    <citation type="submission" date="2023-04" db="EMBL/GenBank/DDBJ databases">
        <title>Spirochaete genome identified in red abalone sample constitutes a novel genus.</title>
        <authorList>
            <person name="Sharma S.P."/>
            <person name="Purcell C.M."/>
            <person name="Hyde J.R."/>
            <person name="Severin A.J."/>
        </authorList>
    </citation>
    <scope>NUCLEOTIDE SEQUENCE [LARGE SCALE GENOMIC DNA]</scope>
    <source>
        <strain evidence="5 6">SP-2023</strain>
    </source>
</reference>
<dbReference type="InterPro" id="IPR006127">
    <property type="entry name" value="ZnuA-like"/>
</dbReference>
<evidence type="ECO:0000256" key="2">
    <source>
        <dbReference type="ARBA" id="ARBA00022448"/>
    </source>
</evidence>
<dbReference type="PROSITE" id="PS51257">
    <property type="entry name" value="PROKAR_LIPOPROTEIN"/>
    <property type="match status" value="1"/>
</dbReference>
<evidence type="ECO:0000256" key="3">
    <source>
        <dbReference type="ARBA" id="ARBA00022729"/>
    </source>
</evidence>
<dbReference type="Pfam" id="PF01297">
    <property type="entry name" value="ZnuA"/>
    <property type="match status" value="1"/>
</dbReference>
<accession>A0ABY8MHR3</accession>
<feature type="region of interest" description="Disordered" evidence="4">
    <location>
        <begin position="129"/>
        <end position="172"/>
    </location>
</feature>
<proteinExistence type="inferred from homology"/>
<keyword evidence="2" id="KW-0813">Transport</keyword>
<dbReference type="PANTHER" id="PTHR42953">
    <property type="entry name" value="HIGH-AFFINITY ZINC UPTAKE SYSTEM PROTEIN ZNUA-RELATED"/>
    <property type="match status" value="1"/>
</dbReference>
<dbReference type="RefSeq" id="WP_326927730.1">
    <property type="nucleotide sequence ID" value="NZ_CP123443.1"/>
</dbReference>
<dbReference type="InterPro" id="IPR050492">
    <property type="entry name" value="Bact_metal-bind_prot9"/>
</dbReference>
<protein>
    <submittedName>
        <fullName evidence="5">Zinc ABC transporter substrate-binding protein</fullName>
    </submittedName>
</protein>
<gene>
    <name evidence="5" type="ORF">P0082_01410</name>
</gene>
<dbReference type="EMBL" id="CP123443">
    <property type="protein sequence ID" value="WGK69546.1"/>
    <property type="molecule type" value="Genomic_DNA"/>
</dbReference>
<evidence type="ECO:0000313" key="5">
    <source>
        <dbReference type="EMBL" id="WGK69546.1"/>
    </source>
</evidence>
<comment type="similarity">
    <text evidence="1">Belongs to the bacterial solute-binding protein 9 family.</text>
</comment>
<name>A0ABY8MHR3_9SPIO</name>
<dbReference type="PANTHER" id="PTHR42953:SF3">
    <property type="entry name" value="HIGH-AFFINITY ZINC UPTAKE SYSTEM PROTEIN ZNUA"/>
    <property type="match status" value="1"/>
</dbReference>
<evidence type="ECO:0000256" key="1">
    <source>
        <dbReference type="ARBA" id="ARBA00011028"/>
    </source>
</evidence>
<evidence type="ECO:0000313" key="6">
    <source>
        <dbReference type="Proteomes" id="UP001228690"/>
    </source>
</evidence>